<name>A0ABW2A654_9GAMM</name>
<organism evidence="1 2">
    <name type="scientific">Marinobacterium aestuariivivens</name>
    <dbReference type="NCBI Taxonomy" id="1698799"/>
    <lineage>
        <taxon>Bacteria</taxon>
        <taxon>Pseudomonadati</taxon>
        <taxon>Pseudomonadota</taxon>
        <taxon>Gammaproteobacteria</taxon>
        <taxon>Oceanospirillales</taxon>
        <taxon>Oceanospirillaceae</taxon>
        <taxon>Marinobacterium</taxon>
    </lineage>
</organism>
<comment type="caution">
    <text evidence="1">The sequence shown here is derived from an EMBL/GenBank/DDBJ whole genome shotgun (WGS) entry which is preliminary data.</text>
</comment>
<protein>
    <recommendedName>
        <fullName evidence="3">Transposase DDE domain-containing protein</fullName>
    </recommendedName>
</protein>
<sequence length="56" mass="6265">MYIKGAPDVLLPYACQAVEGDVFTPFDGHGRHALNLADWLKLVMVRRAARRSCYTA</sequence>
<accession>A0ABW2A654</accession>
<evidence type="ECO:0008006" key="3">
    <source>
        <dbReference type="Google" id="ProtNLM"/>
    </source>
</evidence>
<keyword evidence="2" id="KW-1185">Reference proteome</keyword>
<dbReference type="EMBL" id="JBHSWE010000001">
    <property type="protein sequence ID" value="MFC6672986.1"/>
    <property type="molecule type" value="Genomic_DNA"/>
</dbReference>
<reference evidence="2" key="1">
    <citation type="journal article" date="2019" name="Int. J. Syst. Evol. Microbiol.">
        <title>The Global Catalogue of Microorganisms (GCM) 10K type strain sequencing project: providing services to taxonomists for standard genome sequencing and annotation.</title>
        <authorList>
            <consortium name="The Broad Institute Genomics Platform"/>
            <consortium name="The Broad Institute Genome Sequencing Center for Infectious Disease"/>
            <person name="Wu L."/>
            <person name="Ma J."/>
        </authorList>
    </citation>
    <scope>NUCLEOTIDE SEQUENCE [LARGE SCALE GENOMIC DNA]</scope>
    <source>
        <strain evidence="2">NBRC 111756</strain>
    </source>
</reference>
<proteinExistence type="predicted"/>
<gene>
    <name evidence="1" type="ORF">ACFQDL_25000</name>
</gene>
<dbReference type="Proteomes" id="UP001596422">
    <property type="component" value="Unassembled WGS sequence"/>
</dbReference>
<evidence type="ECO:0000313" key="2">
    <source>
        <dbReference type="Proteomes" id="UP001596422"/>
    </source>
</evidence>
<evidence type="ECO:0000313" key="1">
    <source>
        <dbReference type="EMBL" id="MFC6672986.1"/>
    </source>
</evidence>